<protein>
    <recommendedName>
        <fullName evidence="5">Pentacotripeptide-repeat region of PRORP domain-containing protein</fullName>
    </recommendedName>
</protein>
<dbReference type="InterPro" id="IPR002885">
    <property type="entry name" value="PPR_rpt"/>
</dbReference>
<organism evidence="3 4">
    <name type="scientific">Asparagus officinalis</name>
    <name type="common">Garden asparagus</name>
    <dbReference type="NCBI Taxonomy" id="4686"/>
    <lineage>
        <taxon>Eukaryota</taxon>
        <taxon>Viridiplantae</taxon>
        <taxon>Streptophyta</taxon>
        <taxon>Embryophyta</taxon>
        <taxon>Tracheophyta</taxon>
        <taxon>Spermatophyta</taxon>
        <taxon>Magnoliopsida</taxon>
        <taxon>Liliopsida</taxon>
        <taxon>Asparagales</taxon>
        <taxon>Asparagaceae</taxon>
        <taxon>Asparagoideae</taxon>
        <taxon>Asparagus</taxon>
    </lineage>
</organism>
<dbReference type="InterPro" id="IPR011990">
    <property type="entry name" value="TPR-like_helical_dom_sf"/>
</dbReference>
<dbReference type="InterPro" id="IPR046848">
    <property type="entry name" value="E_motif"/>
</dbReference>
<feature type="repeat" description="PPR" evidence="2">
    <location>
        <begin position="106"/>
        <end position="140"/>
    </location>
</feature>
<name>A0A5P1FUP7_ASPOF</name>
<dbReference type="PANTHER" id="PTHR47926">
    <property type="entry name" value="PENTATRICOPEPTIDE REPEAT-CONTAINING PROTEIN"/>
    <property type="match status" value="1"/>
</dbReference>
<evidence type="ECO:0000313" key="3">
    <source>
        <dbReference type="EMBL" id="ONK81147.1"/>
    </source>
</evidence>
<dbReference type="AlphaFoldDB" id="A0A5P1FUP7"/>
<feature type="repeat" description="PPR" evidence="2">
    <location>
        <begin position="5"/>
        <end position="39"/>
    </location>
</feature>
<feature type="repeat" description="PPR" evidence="2">
    <location>
        <begin position="308"/>
        <end position="342"/>
    </location>
</feature>
<reference evidence="4" key="1">
    <citation type="journal article" date="2017" name="Nat. Commun.">
        <title>The asparagus genome sheds light on the origin and evolution of a young Y chromosome.</title>
        <authorList>
            <person name="Harkess A."/>
            <person name="Zhou J."/>
            <person name="Xu C."/>
            <person name="Bowers J.E."/>
            <person name="Van der Hulst R."/>
            <person name="Ayyampalayam S."/>
            <person name="Mercati F."/>
            <person name="Riccardi P."/>
            <person name="McKain M.R."/>
            <person name="Kakrana A."/>
            <person name="Tang H."/>
            <person name="Ray J."/>
            <person name="Groenendijk J."/>
            <person name="Arikit S."/>
            <person name="Mathioni S.M."/>
            <person name="Nakano M."/>
            <person name="Shan H."/>
            <person name="Telgmann-Rauber A."/>
            <person name="Kanno A."/>
            <person name="Yue Z."/>
            <person name="Chen H."/>
            <person name="Li W."/>
            <person name="Chen Y."/>
            <person name="Xu X."/>
            <person name="Zhang Y."/>
            <person name="Luo S."/>
            <person name="Chen H."/>
            <person name="Gao J."/>
            <person name="Mao Z."/>
            <person name="Pires J.C."/>
            <person name="Luo M."/>
            <person name="Kudrna D."/>
            <person name="Wing R.A."/>
            <person name="Meyers B.C."/>
            <person name="Yi K."/>
            <person name="Kong H."/>
            <person name="Lavrijsen P."/>
            <person name="Sunseri F."/>
            <person name="Falavigna A."/>
            <person name="Ye Y."/>
            <person name="Leebens-Mack J.H."/>
            <person name="Chen G."/>
        </authorList>
    </citation>
    <scope>NUCLEOTIDE SEQUENCE [LARGE SCALE GENOMIC DNA]</scope>
    <source>
        <strain evidence="4">cv. DH0086</strain>
    </source>
</reference>
<keyword evidence="1" id="KW-0677">Repeat</keyword>
<dbReference type="Pfam" id="PF01535">
    <property type="entry name" value="PPR"/>
    <property type="match status" value="8"/>
</dbReference>
<evidence type="ECO:0000256" key="2">
    <source>
        <dbReference type="PROSITE-ProRule" id="PRU00708"/>
    </source>
</evidence>
<sequence>MPSPNLISWTSTISSFLQAGRANLALQEFFAMCNSGLKPNEFGLSLALKASRIASKPNIGKLVHGYSIKSGFESYAYCSTSILDMYSKFGIMSDARMFFHSIPQKCDALWNTLIDGYARYSDENEAVGLFHQMLLSSLDPNSFTYTILIKLSANAVDIGLLRFFHGRSIKIGLDCYNFVGGAIVDSYGKWGELDDSVRSFWSLEERDHVVWTSLLSGFRDNGDAERGIDFYLRYVSEGNTVDQFMFASVLNLCSDLQSRDFGLQVHSCLAKTPLLVDSFVRTALIDMYVSFGMVDDAYRSFLEIGEKNEVIFSAMIKGFVSTSDYSNAVKLVYEMRKLGLPLDCSTISCMIKALTSHELFDEVKTFHGQILKSIDGSNFVVGNNLIEMYSKRRDVHSAEKVFMSMEVLNEFSWTALISGYNESEDFVESLKLYQKMKSSSSVEPNEFTLVAVLYAISKLQDVCKGKQIHSYIIKKGFQSHAYIESALIGLYSNCGCLNDAYRIFSTMSKRDLVSWGYMISSYAQQGHGYKALKLLSKHEKGPIAIDESIFSSCLSACSSLTSLEMGKTIHSCTIKTGFESNIQVEAAIIDMYCKCGCVKEARKIFNEIKNHSVISYTSMICGYAQHGFGKEALEMFNAMKMHEIEPDEVTFIGVISACSRCGFLKEGLMHFESVTLKYGLEKTFSHYACIVDLLGRAGEVREAEKLIFEAPFRSKTLLWKTLLGACSKYGNVEDGNRIAEMVMRLEPDEASNYVMLSNIYSSASMWDKSSELKKKMGEGSLKKTPGCSWLQVTY</sequence>
<dbReference type="FunFam" id="1.25.40.10:FF:000090">
    <property type="entry name" value="Pentatricopeptide repeat-containing protein, chloroplastic"/>
    <property type="match status" value="1"/>
</dbReference>
<dbReference type="GO" id="GO:0009451">
    <property type="term" value="P:RNA modification"/>
    <property type="evidence" value="ECO:0007669"/>
    <property type="project" value="InterPro"/>
</dbReference>
<dbReference type="Pfam" id="PF20431">
    <property type="entry name" value="E_motif"/>
    <property type="match status" value="1"/>
</dbReference>
<dbReference type="InterPro" id="IPR046960">
    <property type="entry name" value="PPR_At4g14850-like_plant"/>
</dbReference>
<evidence type="ECO:0000313" key="4">
    <source>
        <dbReference type="Proteomes" id="UP000243459"/>
    </source>
</evidence>
<keyword evidence="4" id="KW-1185">Reference proteome</keyword>
<evidence type="ECO:0000256" key="1">
    <source>
        <dbReference type="ARBA" id="ARBA00022737"/>
    </source>
</evidence>
<dbReference type="EMBL" id="CM007381">
    <property type="protein sequence ID" value="ONK81147.1"/>
    <property type="molecule type" value="Genomic_DNA"/>
</dbReference>
<dbReference type="PANTHER" id="PTHR47926:SF533">
    <property type="entry name" value="DYW DOMAIN-CONTAINING PROTEIN"/>
    <property type="match status" value="1"/>
</dbReference>
<dbReference type="FunFam" id="1.25.40.10:FF:000344">
    <property type="entry name" value="Pentatricopeptide repeat-containing protein"/>
    <property type="match status" value="1"/>
</dbReference>
<gene>
    <name evidence="3" type="ORF">A4U43_C01F25790</name>
</gene>
<accession>A0A5P1FUP7</accession>
<dbReference type="Gene3D" id="1.25.40.10">
    <property type="entry name" value="Tetratricopeptide repeat domain"/>
    <property type="match status" value="7"/>
</dbReference>
<dbReference type="NCBIfam" id="TIGR00756">
    <property type="entry name" value="PPR"/>
    <property type="match status" value="5"/>
</dbReference>
<feature type="repeat" description="PPR" evidence="2">
    <location>
        <begin position="409"/>
        <end position="443"/>
    </location>
</feature>
<proteinExistence type="predicted"/>
<dbReference type="Pfam" id="PF13041">
    <property type="entry name" value="PPR_2"/>
    <property type="match status" value="2"/>
</dbReference>
<evidence type="ECO:0008006" key="5">
    <source>
        <dbReference type="Google" id="ProtNLM"/>
    </source>
</evidence>
<dbReference type="Gramene" id="ONK81147">
    <property type="protein sequence ID" value="ONK81147"/>
    <property type="gene ID" value="A4U43_C01F25790"/>
</dbReference>
<feature type="repeat" description="PPR" evidence="2">
    <location>
        <begin position="612"/>
        <end position="646"/>
    </location>
</feature>
<dbReference type="Proteomes" id="UP000243459">
    <property type="component" value="Chromosome 1"/>
</dbReference>
<dbReference type="PROSITE" id="PS51375">
    <property type="entry name" value="PPR"/>
    <property type="match status" value="5"/>
</dbReference>
<dbReference type="OMA" id="EFSWTTI"/>
<dbReference type="GO" id="GO:0003723">
    <property type="term" value="F:RNA binding"/>
    <property type="evidence" value="ECO:0007669"/>
    <property type="project" value="InterPro"/>
</dbReference>